<dbReference type="OrthoDB" id="1919336at2759"/>
<organism evidence="8 9">
    <name type="scientific">Pseudovirgaria hyperparasitica</name>
    <dbReference type="NCBI Taxonomy" id="470096"/>
    <lineage>
        <taxon>Eukaryota</taxon>
        <taxon>Fungi</taxon>
        <taxon>Dikarya</taxon>
        <taxon>Ascomycota</taxon>
        <taxon>Pezizomycotina</taxon>
        <taxon>Dothideomycetes</taxon>
        <taxon>Dothideomycetes incertae sedis</taxon>
        <taxon>Acrospermales</taxon>
        <taxon>Acrospermaceae</taxon>
        <taxon>Pseudovirgaria</taxon>
    </lineage>
</organism>
<name>A0A6A6VRM8_9PEZI</name>
<dbReference type="Pfam" id="PF04082">
    <property type="entry name" value="Fungal_trans"/>
    <property type="match status" value="1"/>
</dbReference>
<dbReference type="RefSeq" id="XP_033595304.1">
    <property type="nucleotide sequence ID" value="XM_033740002.1"/>
</dbReference>
<dbReference type="SMART" id="SM00906">
    <property type="entry name" value="Fungal_trans"/>
    <property type="match status" value="1"/>
</dbReference>
<dbReference type="PANTHER" id="PTHR46910:SF37">
    <property type="entry name" value="ZN(II)2CYS6 TRANSCRIPTION FACTOR (EUROFUNG)"/>
    <property type="match status" value="1"/>
</dbReference>
<dbReference type="PANTHER" id="PTHR46910">
    <property type="entry name" value="TRANSCRIPTION FACTOR PDR1"/>
    <property type="match status" value="1"/>
</dbReference>
<protein>
    <recommendedName>
        <fullName evidence="7">Xylanolytic transcriptional activator regulatory domain-containing protein</fullName>
    </recommendedName>
</protein>
<gene>
    <name evidence="8" type="ORF">EJ05DRAFT_235191</name>
</gene>
<evidence type="ECO:0000313" key="9">
    <source>
        <dbReference type="Proteomes" id="UP000799437"/>
    </source>
</evidence>
<dbReference type="GO" id="GO:0008270">
    <property type="term" value="F:zinc ion binding"/>
    <property type="evidence" value="ECO:0007669"/>
    <property type="project" value="InterPro"/>
</dbReference>
<dbReference type="InterPro" id="IPR050987">
    <property type="entry name" value="AtrR-like"/>
</dbReference>
<dbReference type="CDD" id="cd12148">
    <property type="entry name" value="fungal_TF_MHR"/>
    <property type="match status" value="1"/>
</dbReference>
<keyword evidence="3" id="KW-0238">DNA-binding</keyword>
<reference evidence="8" key="1">
    <citation type="journal article" date="2020" name="Stud. Mycol.">
        <title>101 Dothideomycetes genomes: a test case for predicting lifestyles and emergence of pathogens.</title>
        <authorList>
            <person name="Haridas S."/>
            <person name="Albert R."/>
            <person name="Binder M."/>
            <person name="Bloem J."/>
            <person name="Labutti K."/>
            <person name="Salamov A."/>
            <person name="Andreopoulos B."/>
            <person name="Baker S."/>
            <person name="Barry K."/>
            <person name="Bills G."/>
            <person name="Bluhm B."/>
            <person name="Cannon C."/>
            <person name="Castanera R."/>
            <person name="Culley D."/>
            <person name="Daum C."/>
            <person name="Ezra D."/>
            <person name="Gonzalez J."/>
            <person name="Henrissat B."/>
            <person name="Kuo A."/>
            <person name="Liang C."/>
            <person name="Lipzen A."/>
            <person name="Lutzoni F."/>
            <person name="Magnuson J."/>
            <person name="Mondo S."/>
            <person name="Nolan M."/>
            <person name="Ohm R."/>
            <person name="Pangilinan J."/>
            <person name="Park H.-J."/>
            <person name="Ramirez L."/>
            <person name="Alfaro M."/>
            <person name="Sun H."/>
            <person name="Tritt A."/>
            <person name="Yoshinaga Y."/>
            <person name="Zwiers L.-H."/>
            <person name="Turgeon B."/>
            <person name="Goodwin S."/>
            <person name="Spatafora J."/>
            <person name="Crous P."/>
            <person name="Grigoriev I."/>
        </authorList>
    </citation>
    <scope>NUCLEOTIDE SEQUENCE</scope>
    <source>
        <strain evidence="8">CBS 121739</strain>
    </source>
</reference>
<dbReference type="EMBL" id="ML996591">
    <property type="protein sequence ID" value="KAF2752853.1"/>
    <property type="molecule type" value="Genomic_DNA"/>
</dbReference>
<evidence type="ECO:0000256" key="5">
    <source>
        <dbReference type="ARBA" id="ARBA00023242"/>
    </source>
</evidence>
<keyword evidence="4" id="KW-0804">Transcription</keyword>
<dbReference type="Proteomes" id="UP000799437">
    <property type="component" value="Unassembled WGS sequence"/>
</dbReference>
<dbReference type="GO" id="GO:0006351">
    <property type="term" value="P:DNA-templated transcription"/>
    <property type="evidence" value="ECO:0007669"/>
    <property type="project" value="InterPro"/>
</dbReference>
<evidence type="ECO:0000256" key="6">
    <source>
        <dbReference type="SAM" id="MobiDB-lite"/>
    </source>
</evidence>
<evidence type="ECO:0000313" key="8">
    <source>
        <dbReference type="EMBL" id="KAF2752853.1"/>
    </source>
</evidence>
<evidence type="ECO:0000259" key="7">
    <source>
        <dbReference type="SMART" id="SM00906"/>
    </source>
</evidence>
<dbReference type="GO" id="GO:0003700">
    <property type="term" value="F:DNA-binding transcription factor activity"/>
    <property type="evidence" value="ECO:0007669"/>
    <property type="project" value="InterPro"/>
</dbReference>
<dbReference type="GO" id="GO:0005634">
    <property type="term" value="C:nucleus"/>
    <property type="evidence" value="ECO:0007669"/>
    <property type="project" value="UniProtKB-SubCell"/>
</dbReference>
<evidence type="ECO:0000256" key="3">
    <source>
        <dbReference type="ARBA" id="ARBA00023125"/>
    </source>
</evidence>
<evidence type="ECO:0000256" key="4">
    <source>
        <dbReference type="ARBA" id="ARBA00023163"/>
    </source>
</evidence>
<feature type="region of interest" description="Disordered" evidence="6">
    <location>
        <begin position="15"/>
        <end position="36"/>
    </location>
</feature>
<feature type="domain" description="Xylanolytic transcriptional activator regulatory" evidence="7">
    <location>
        <begin position="236"/>
        <end position="310"/>
    </location>
</feature>
<dbReference type="GO" id="GO:0003677">
    <property type="term" value="F:DNA binding"/>
    <property type="evidence" value="ECO:0007669"/>
    <property type="project" value="UniProtKB-KW"/>
</dbReference>
<keyword evidence="2" id="KW-0805">Transcription regulation</keyword>
<dbReference type="InterPro" id="IPR007219">
    <property type="entry name" value="XnlR_reg_dom"/>
</dbReference>
<dbReference type="AlphaFoldDB" id="A0A6A6VRM8"/>
<sequence length="423" mass="47778">MVRSLVIIVRPANSNASTPTSQLQRTKASLPMSQSQSQELVERLTRRISRRAAPVQISPQSDMTRPVVVSARPQHLVNVLAQHLAHRTRQMPQKVLKELIIGVYSGPPLRLPTALHHDAPNEAMHTKERATSWIQSLLHGPNNLIGLLDARESLELLDRFYSADSITPVEECILTYQLALGARLADDTPEWVHYSLYDRARAQLERCIDSEEDDTWVIQAMLLSCMYLMNARPKIGRILIGTAIRIAQQHQIDLAFPDSSIQDKREYDRLRMIWRSIYYLDIWNSILIGCLPQLSATTTQDPFLRDMENDTVVPNQSLAHNTAMLAVITGKALSDIYTVNKMEPKMFEKHVQSLKNWAKSLPIDMQVIGNRETHGPQLLATVSSGYAELLYYASNMFITLPPLQYSLSGTHDLPMGLHFAALT</sequence>
<comment type="subcellular location">
    <subcellularLocation>
        <location evidence="1">Nucleus</location>
    </subcellularLocation>
</comment>
<proteinExistence type="predicted"/>
<dbReference type="GeneID" id="54481056"/>
<keyword evidence="5" id="KW-0539">Nucleus</keyword>
<evidence type="ECO:0000256" key="2">
    <source>
        <dbReference type="ARBA" id="ARBA00023015"/>
    </source>
</evidence>
<keyword evidence="9" id="KW-1185">Reference proteome</keyword>
<evidence type="ECO:0000256" key="1">
    <source>
        <dbReference type="ARBA" id="ARBA00004123"/>
    </source>
</evidence>
<accession>A0A6A6VRM8</accession>